<keyword evidence="6" id="KW-1185">Reference proteome</keyword>
<dbReference type="PANTHER" id="PTHR44688">
    <property type="entry name" value="DNA-BINDING TRANSCRIPTIONAL ACTIVATOR DEVR_DOSR"/>
    <property type="match status" value="1"/>
</dbReference>
<dbReference type="PRINTS" id="PR00038">
    <property type="entry name" value="HTHLUXR"/>
</dbReference>
<dbReference type="SUPFAM" id="SSF48452">
    <property type="entry name" value="TPR-like"/>
    <property type="match status" value="1"/>
</dbReference>
<dbReference type="Gene3D" id="1.25.40.10">
    <property type="entry name" value="Tetratricopeptide repeat domain"/>
    <property type="match status" value="1"/>
</dbReference>
<protein>
    <submittedName>
        <fullName evidence="5">LuxR family transcriptional regulator</fullName>
    </submittedName>
</protein>
<dbReference type="Pfam" id="PF00196">
    <property type="entry name" value="GerE"/>
    <property type="match status" value="1"/>
</dbReference>
<feature type="domain" description="HTH luxR-type" evidence="4">
    <location>
        <begin position="758"/>
        <end position="823"/>
    </location>
</feature>
<dbReference type="GO" id="GO:0006355">
    <property type="term" value="P:regulation of DNA-templated transcription"/>
    <property type="evidence" value="ECO:0007669"/>
    <property type="project" value="InterPro"/>
</dbReference>
<organism evidence="5 6">
    <name type="scientific">Streptomyces lucensis JCM 4490</name>
    <dbReference type="NCBI Taxonomy" id="1306176"/>
    <lineage>
        <taxon>Bacteria</taxon>
        <taxon>Bacillati</taxon>
        <taxon>Actinomycetota</taxon>
        <taxon>Actinomycetes</taxon>
        <taxon>Kitasatosporales</taxon>
        <taxon>Streptomycetaceae</taxon>
        <taxon>Streptomyces</taxon>
    </lineage>
</organism>
<dbReference type="InterPro" id="IPR016032">
    <property type="entry name" value="Sig_transdc_resp-reg_C-effctor"/>
</dbReference>
<dbReference type="InterPro" id="IPR011990">
    <property type="entry name" value="TPR-like_helical_dom_sf"/>
</dbReference>
<dbReference type="Gene3D" id="1.10.10.10">
    <property type="entry name" value="Winged helix-like DNA-binding domain superfamily/Winged helix DNA-binding domain"/>
    <property type="match status" value="1"/>
</dbReference>
<accession>A0A918J7H8</accession>
<dbReference type="AlphaFoldDB" id="A0A918J7H8"/>
<keyword evidence="1" id="KW-0805">Transcription regulation</keyword>
<gene>
    <name evidence="5" type="ORF">GCM10010503_36840</name>
</gene>
<name>A0A918J7H8_9ACTN</name>
<sequence length="828" mass="90265">MQGSFLEHGTVPENAAPFRVGAQLLEVLGLLQSQTPVAMVADDIQWADRNSKEALGFVLRRLEADTVITILSLRGTNDERIENSRDPLIEDGVDRICRLSLSGFSLEEVSHLAEQSLDQVDPHTVANLVNLTRGNPLYVQMLIRELERTSAAPRPENTKFSPSLASVISHQLANVPQASRRLAEALAVLNGRIPLLKAAAVAGVSEPSIAIGPLLAEGLAEWLRADPAAPVAIRHELQKSAIYARLSPVRRKELHVKAAEVLPRDASWEHRVAAADSVSGVLSQELEEAANEQLRLGNVNRAATLWLWASDVASSSTEHERLLQLAAAHLLWIDEFSRVKPLLADIQACAPSPMRDLILGAYAESRGRLNEAAPLLTNALDSEARSTAPDRAGVVGMAASWLGLLELLRGDGPAAVKAFERVPSINDANSTITYRAKSHLAFAHAFIHGPRAGLNSLNEFLESGDDAHHFLSFPLMFRGLLHSFAGELNAGIRDVSEALDMSRLSGRPAMDEFGFVCVSSAQFLLGRWDESSVSAKNALIISSKREKPWAAAMGHAALSLTFSGRGDFVQAREHLDIAQAELSNFAPSWAVPFTHLGNAVLAHAQSDTGQLLSILEPLTRPPLSGPASHFQVWWRALYAEALIENGRSPEAETELKYLQELARTAPSLRLPAAWLHGRFLESCGDKHGAMKVYQSNVAQARDPDDPLVYMSLIQRSLGGCLKSIGRVSEGDVWIERGEGALSTLGARPYIASASRMQESDLLAGLTPRERDIAHLVGRGMTNREVGAELFVSAKTVEYHLGRIFTKLDITNRRQLRDLIFDPPRAFRS</sequence>
<reference evidence="5" key="1">
    <citation type="journal article" date="2014" name="Int. J. Syst. Evol. Microbiol.">
        <title>Complete genome sequence of Corynebacterium casei LMG S-19264T (=DSM 44701T), isolated from a smear-ripened cheese.</title>
        <authorList>
            <consortium name="US DOE Joint Genome Institute (JGI-PGF)"/>
            <person name="Walter F."/>
            <person name="Albersmeier A."/>
            <person name="Kalinowski J."/>
            <person name="Ruckert C."/>
        </authorList>
    </citation>
    <scope>NUCLEOTIDE SEQUENCE</scope>
    <source>
        <strain evidence="5">JCM 4490</strain>
    </source>
</reference>
<dbReference type="PROSITE" id="PS50043">
    <property type="entry name" value="HTH_LUXR_2"/>
    <property type="match status" value="1"/>
</dbReference>
<dbReference type="GO" id="GO:0003677">
    <property type="term" value="F:DNA binding"/>
    <property type="evidence" value="ECO:0007669"/>
    <property type="project" value="UniProtKB-KW"/>
</dbReference>
<dbReference type="Proteomes" id="UP000620224">
    <property type="component" value="Unassembled WGS sequence"/>
</dbReference>
<evidence type="ECO:0000256" key="1">
    <source>
        <dbReference type="ARBA" id="ARBA00023015"/>
    </source>
</evidence>
<reference evidence="5" key="2">
    <citation type="submission" date="2020-09" db="EMBL/GenBank/DDBJ databases">
        <authorList>
            <person name="Sun Q."/>
            <person name="Ohkuma M."/>
        </authorList>
    </citation>
    <scope>NUCLEOTIDE SEQUENCE</scope>
    <source>
        <strain evidence="5">JCM 4490</strain>
    </source>
</reference>
<dbReference type="SUPFAM" id="SSF46894">
    <property type="entry name" value="C-terminal effector domain of the bipartite response regulators"/>
    <property type="match status" value="1"/>
</dbReference>
<keyword evidence="3" id="KW-0804">Transcription</keyword>
<evidence type="ECO:0000256" key="2">
    <source>
        <dbReference type="ARBA" id="ARBA00023125"/>
    </source>
</evidence>
<dbReference type="InterPro" id="IPR000792">
    <property type="entry name" value="Tscrpt_reg_LuxR_C"/>
</dbReference>
<evidence type="ECO:0000259" key="4">
    <source>
        <dbReference type="PROSITE" id="PS50043"/>
    </source>
</evidence>
<dbReference type="SMART" id="SM00421">
    <property type="entry name" value="HTH_LUXR"/>
    <property type="match status" value="1"/>
</dbReference>
<dbReference type="CDD" id="cd06170">
    <property type="entry name" value="LuxR_C_like"/>
    <property type="match status" value="1"/>
</dbReference>
<evidence type="ECO:0000313" key="6">
    <source>
        <dbReference type="Proteomes" id="UP000620224"/>
    </source>
</evidence>
<evidence type="ECO:0000256" key="3">
    <source>
        <dbReference type="ARBA" id="ARBA00023163"/>
    </source>
</evidence>
<dbReference type="PROSITE" id="PS00622">
    <property type="entry name" value="HTH_LUXR_1"/>
    <property type="match status" value="1"/>
</dbReference>
<keyword evidence="2" id="KW-0238">DNA-binding</keyword>
<dbReference type="EMBL" id="BMUE01000007">
    <property type="protein sequence ID" value="GGW56348.1"/>
    <property type="molecule type" value="Genomic_DNA"/>
</dbReference>
<dbReference type="PANTHER" id="PTHR44688:SF16">
    <property type="entry name" value="DNA-BINDING TRANSCRIPTIONAL ACTIVATOR DEVR_DOSR"/>
    <property type="match status" value="1"/>
</dbReference>
<evidence type="ECO:0000313" key="5">
    <source>
        <dbReference type="EMBL" id="GGW56348.1"/>
    </source>
</evidence>
<comment type="caution">
    <text evidence="5">The sequence shown here is derived from an EMBL/GenBank/DDBJ whole genome shotgun (WGS) entry which is preliminary data.</text>
</comment>
<dbReference type="InterPro" id="IPR036388">
    <property type="entry name" value="WH-like_DNA-bd_sf"/>
</dbReference>
<proteinExistence type="predicted"/>